<evidence type="ECO:0000313" key="3">
    <source>
        <dbReference type="EMBL" id="WUQ83442.1"/>
    </source>
</evidence>
<feature type="region of interest" description="Disordered" evidence="1">
    <location>
        <begin position="183"/>
        <end position="280"/>
    </location>
</feature>
<proteinExistence type="predicted"/>
<dbReference type="Gene3D" id="1.10.3360.10">
    <property type="entry name" value="VPA0735-like domain"/>
    <property type="match status" value="1"/>
</dbReference>
<feature type="compositionally biased region" description="Low complexity" evidence="1">
    <location>
        <begin position="198"/>
        <end position="241"/>
    </location>
</feature>
<sequence>MIDTEPAIEEMSPMLGLLAELGIEAGKPFDPDERMTVLLTEAARQGRDEMLVTAFASDRPDRIAWPDRTWEWASLRPENGTFEREGSLDVEARDRWFIQAIIASPAMFGRAVGQGSVYWLGLRDADGTYLDGARSYRLRVPLPVPAGLFWSLTAYDAQTRSEVDADQGQAALRSLFDKLDPDGADSVDCTSAPPNLTAPRAAGSRPCRAGAGSAASASTAPSSLPSTAPGSPATSNPSPGRGNPPPRRRSTAPRPYRARGRAPAASLNPRAETVSDSGHS</sequence>
<dbReference type="EMBL" id="CP108110">
    <property type="protein sequence ID" value="WUQ83442.1"/>
    <property type="molecule type" value="Genomic_DNA"/>
</dbReference>
<protein>
    <submittedName>
        <fullName evidence="3">DUF1214 domain-containing protein</fullName>
    </submittedName>
</protein>
<dbReference type="Gene3D" id="2.60.120.600">
    <property type="entry name" value="Domain of unknown function DUF1214, C-terminal domain"/>
    <property type="match status" value="1"/>
</dbReference>
<dbReference type="SUPFAM" id="SSF160935">
    <property type="entry name" value="VPA0735-like"/>
    <property type="match status" value="1"/>
</dbReference>
<evidence type="ECO:0000256" key="1">
    <source>
        <dbReference type="SAM" id="MobiDB-lite"/>
    </source>
</evidence>
<reference evidence="3" key="1">
    <citation type="submission" date="2022-10" db="EMBL/GenBank/DDBJ databases">
        <title>The complete genomes of actinobacterial strains from the NBC collection.</title>
        <authorList>
            <person name="Joergensen T.S."/>
            <person name="Alvarez Arevalo M."/>
            <person name="Sterndorff E.B."/>
            <person name="Faurdal D."/>
            <person name="Vuksanovic O."/>
            <person name="Mourched A.-S."/>
            <person name="Charusanti P."/>
            <person name="Shaw S."/>
            <person name="Blin K."/>
            <person name="Weber T."/>
        </authorList>
    </citation>
    <scope>NUCLEOTIDE SEQUENCE</scope>
    <source>
        <strain evidence="3">NBC_00222</strain>
    </source>
</reference>
<dbReference type="InterPro" id="IPR037049">
    <property type="entry name" value="DUF1214_C_sf"/>
</dbReference>
<feature type="compositionally biased region" description="Basic residues" evidence="1">
    <location>
        <begin position="246"/>
        <end position="260"/>
    </location>
</feature>
<dbReference type="Proteomes" id="UP001432222">
    <property type="component" value="Chromosome"/>
</dbReference>
<accession>A0ABZ1TWV4</accession>
<keyword evidence="4" id="KW-1185">Reference proteome</keyword>
<dbReference type="PANTHER" id="PTHR36509:SF3">
    <property type="entry name" value="SIGNAL PEPTIDE PROTEIN"/>
    <property type="match status" value="1"/>
</dbReference>
<dbReference type="PANTHER" id="PTHR36509">
    <property type="entry name" value="BLL3101 PROTEIN"/>
    <property type="match status" value="1"/>
</dbReference>
<dbReference type="Pfam" id="PF06742">
    <property type="entry name" value="DUF1214"/>
    <property type="match status" value="1"/>
</dbReference>
<dbReference type="InterPro" id="IPR010621">
    <property type="entry name" value="DUF1214"/>
</dbReference>
<evidence type="ECO:0000259" key="2">
    <source>
        <dbReference type="Pfam" id="PF06742"/>
    </source>
</evidence>
<feature type="domain" description="DUF1214" evidence="2">
    <location>
        <begin position="116"/>
        <end position="194"/>
    </location>
</feature>
<evidence type="ECO:0000313" key="4">
    <source>
        <dbReference type="Proteomes" id="UP001432222"/>
    </source>
</evidence>
<name>A0ABZ1TWV4_9ACTN</name>
<organism evidence="3 4">
    <name type="scientific">Kitasatospora purpeofusca</name>
    <dbReference type="NCBI Taxonomy" id="67352"/>
    <lineage>
        <taxon>Bacteria</taxon>
        <taxon>Bacillati</taxon>
        <taxon>Actinomycetota</taxon>
        <taxon>Actinomycetes</taxon>
        <taxon>Kitasatosporales</taxon>
        <taxon>Streptomycetaceae</taxon>
        <taxon>Kitasatospora</taxon>
    </lineage>
</organism>
<gene>
    <name evidence="3" type="ORF">OHA16_10945</name>
</gene>